<protein>
    <submittedName>
        <fullName evidence="5">Alpha/beta hydrolase</fullName>
    </submittedName>
</protein>
<comment type="similarity">
    <text evidence="1">Belongs to the 'GDXG' lipolytic enzyme family.</text>
</comment>
<name>A0ABT0TYR7_9BACT</name>
<feature type="signal peptide" evidence="3">
    <location>
        <begin position="1"/>
        <end position="20"/>
    </location>
</feature>
<dbReference type="Gene3D" id="3.40.50.1820">
    <property type="entry name" value="alpha/beta hydrolase"/>
    <property type="match status" value="1"/>
</dbReference>
<comment type="caution">
    <text evidence="5">The sequence shown here is derived from an EMBL/GenBank/DDBJ whole genome shotgun (WGS) entry which is preliminary data.</text>
</comment>
<proteinExistence type="inferred from homology"/>
<dbReference type="InterPro" id="IPR050300">
    <property type="entry name" value="GDXG_lipolytic_enzyme"/>
</dbReference>
<accession>A0ABT0TYR7</accession>
<dbReference type="InterPro" id="IPR029058">
    <property type="entry name" value="AB_hydrolase_fold"/>
</dbReference>
<dbReference type="GO" id="GO:0016787">
    <property type="term" value="F:hydrolase activity"/>
    <property type="evidence" value="ECO:0007669"/>
    <property type="project" value="UniProtKB-KW"/>
</dbReference>
<organism evidence="5 6">
    <name type="scientific">Aporhodopirellula aestuarii</name>
    <dbReference type="NCBI Taxonomy" id="2950107"/>
    <lineage>
        <taxon>Bacteria</taxon>
        <taxon>Pseudomonadati</taxon>
        <taxon>Planctomycetota</taxon>
        <taxon>Planctomycetia</taxon>
        <taxon>Pirellulales</taxon>
        <taxon>Pirellulaceae</taxon>
        <taxon>Aporhodopirellula</taxon>
    </lineage>
</organism>
<evidence type="ECO:0000256" key="3">
    <source>
        <dbReference type="SAM" id="SignalP"/>
    </source>
</evidence>
<evidence type="ECO:0000313" key="6">
    <source>
        <dbReference type="Proteomes" id="UP001202961"/>
    </source>
</evidence>
<dbReference type="Pfam" id="PF20434">
    <property type="entry name" value="BD-FAE"/>
    <property type="match status" value="1"/>
</dbReference>
<dbReference type="EMBL" id="JAMQBK010000011">
    <property type="protein sequence ID" value="MCM2369626.1"/>
    <property type="molecule type" value="Genomic_DNA"/>
</dbReference>
<evidence type="ECO:0000259" key="4">
    <source>
        <dbReference type="Pfam" id="PF20434"/>
    </source>
</evidence>
<dbReference type="Proteomes" id="UP001202961">
    <property type="component" value="Unassembled WGS sequence"/>
</dbReference>
<feature type="chain" id="PRO_5046741467" evidence="3">
    <location>
        <begin position="21"/>
        <end position="320"/>
    </location>
</feature>
<sequence>MNLRHTFLLAVVVCTSTAPAFSQDAKKPKAKNASYLETAGERMLNVVYKQVDRKQLCLDLYYPTGGADGNCPLVIYTHGGGWAAGNRHGVTKPLFEPLFTKLIEKGFCVASVDYRLARNGSGVLMRDCVTDCKDAVRYLCKNSDSLKLDPTRFFVMGDSAGGQIAQMLLLSPPHSLPGDVNLAKVSYNVVAGVSWYGPCDFENVELFKTSDPTKNPDRFGARIHNSGASTEDKLALYREMSPINYLTKDSPPLLMIQGDKDTTIPVMHALHMQSKAKELNAPVEVLIIHNAGHNWRKVDADIEPSFEVIVNRSVQFFVDH</sequence>
<dbReference type="InterPro" id="IPR049492">
    <property type="entry name" value="BD-FAE-like_dom"/>
</dbReference>
<dbReference type="PANTHER" id="PTHR48081:SF30">
    <property type="entry name" value="ACETYL-HYDROLASE LIPR-RELATED"/>
    <property type="match status" value="1"/>
</dbReference>
<dbReference type="SUPFAM" id="SSF53474">
    <property type="entry name" value="alpha/beta-Hydrolases"/>
    <property type="match status" value="1"/>
</dbReference>
<dbReference type="RefSeq" id="WP_250927299.1">
    <property type="nucleotide sequence ID" value="NZ_JAMQBK010000011.1"/>
</dbReference>
<dbReference type="PANTHER" id="PTHR48081">
    <property type="entry name" value="AB HYDROLASE SUPERFAMILY PROTEIN C4A8.06C"/>
    <property type="match status" value="1"/>
</dbReference>
<keyword evidence="2 5" id="KW-0378">Hydrolase</keyword>
<feature type="domain" description="BD-FAE-like" evidence="4">
    <location>
        <begin position="58"/>
        <end position="275"/>
    </location>
</feature>
<keyword evidence="3" id="KW-0732">Signal</keyword>
<evidence type="ECO:0000256" key="2">
    <source>
        <dbReference type="ARBA" id="ARBA00022801"/>
    </source>
</evidence>
<reference evidence="5 6" key="1">
    <citation type="journal article" date="2022" name="Syst. Appl. Microbiol.">
        <title>Rhodopirellula aestuarii sp. nov., a novel member of the genus Rhodopirellula isolated from brackish sediments collected in the Tagus River estuary, Portugal.</title>
        <authorList>
            <person name="Vitorino I.R."/>
            <person name="Klimek D."/>
            <person name="Calusinska M."/>
            <person name="Lobo-da-Cunha A."/>
            <person name="Vasconcelos V."/>
            <person name="Lage O.M."/>
        </authorList>
    </citation>
    <scope>NUCLEOTIDE SEQUENCE [LARGE SCALE GENOMIC DNA]</scope>
    <source>
        <strain evidence="5 6">ICT_H3.1</strain>
    </source>
</reference>
<gene>
    <name evidence="5" type="ORF">NB063_03205</name>
</gene>
<evidence type="ECO:0000313" key="5">
    <source>
        <dbReference type="EMBL" id="MCM2369626.1"/>
    </source>
</evidence>
<evidence type="ECO:0000256" key="1">
    <source>
        <dbReference type="ARBA" id="ARBA00010515"/>
    </source>
</evidence>
<keyword evidence="6" id="KW-1185">Reference proteome</keyword>